<evidence type="ECO:0000313" key="4">
    <source>
        <dbReference type="WBParaSite" id="HPBE_0002566001-mRNA-1"/>
    </source>
</evidence>
<reference evidence="2 3" key="1">
    <citation type="submission" date="2018-11" db="EMBL/GenBank/DDBJ databases">
        <authorList>
            <consortium name="Pathogen Informatics"/>
        </authorList>
    </citation>
    <scope>NUCLEOTIDE SEQUENCE [LARGE SCALE GENOMIC DNA]</scope>
</reference>
<evidence type="ECO:0000313" key="3">
    <source>
        <dbReference type="Proteomes" id="UP000050761"/>
    </source>
</evidence>
<accession>A0A3P8EDB4</accession>
<accession>A0A183GSJ0</accession>
<protein>
    <submittedName>
        <fullName evidence="4">Transmembrane protein</fullName>
    </submittedName>
</protein>
<evidence type="ECO:0000256" key="1">
    <source>
        <dbReference type="SAM" id="Phobius"/>
    </source>
</evidence>
<dbReference type="WBParaSite" id="HPBE_0002566001-mRNA-1">
    <property type="protein sequence ID" value="HPBE_0002566001-mRNA-1"/>
    <property type="gene ID" value="HPBE_0002566001"/>
</dbReference>
<sequence length="83" mass="9685">MALLESLKWWTSVVGWLAALASWFQIIVVLGLGREEILDHQRNFFLFIGLWIIITCSYFNAVRVVFIHLFTSNSVDRYVYEAS</sequence>
<dbReference type="AlphaFoldDB" id="A0A183GSJ0"/>
<keyword evidence="3" id="KW-1185">Reference proteome</keyword>
<evidence type="ECO:0000313" key="2">
    <source>
        <dbReference type="EMBL" id="VDP52870.1"/>
    </source>
</evidence>
<proteinExistence type="predicted"/>
<feature type="transmembrane region" description="Helical" evidence="1">
    <location>
        <begin position="44"/>
        <end position="70"/>
    </location>
</feature>
<feature type="transmembrane region" description="Helical" evidence="1">
    <location>
        <begin position="13"/>
        <end position="32"/>
    </location>
</feature>
<dbReference type="OrthoDB" id="4096362at2759"/>
<organism evidence="3 4">
    <name type="scientific">Heligmosomoides polygyrus</name>
    <name type="common">Parasitic roundworm</name>
    <dbReference type="NCBI Taxonomy" id="6339"/>
    <lineage>
        <taxon>Eukaryota</taxon>
        <taxon>Metazoa</taxon>
        <taxon>Ecdysozoa</taxon>
        <taxon>Nematoda</taxon>
        <taxon>Chromadorea</taxon>
        <taxon>Rhabditida</taxon>
        <taxon>Rhabditina</taxon>
        <taxon>Rhabditomorpha</taxon>
        <taxon>Strongyloidea</taxon>
        <taxon>Heligmosomidae</taxon>
        <taxon>Heligmosomoides</taxon>
    </lineage>
</organism>
<gene>
    <name evidence="2" type="ORF">HPBE_LOCUS25659</name>
</gene>
<keyword evidence="1" id="KW-1133">Transmembrane helix</keyword>
<reference evidence="4" key="2">
    <citation type="submission" date="2019-09" db="UniProtKB">
        <authorList>
            <consortium name="WormBaseParasite"/>
        </authorList>
    </citation>
    <scope>IDENTIFICATION</scope>
</reference>
<dbReference type="EMBL" id="UZAH01038321">
    <property type="protein sequence ID" value="VDP52870.1"/>
    <property type="molecule type" value="Genomic_DNA"/>
</dbReference>
<name>A0A183GSJ0_HELPZ</name>
<dbReference type="Proteomes" id="UP000050761">
    <property type="component" value="Unassembled WGS sequence"/>
</dbReference>
<keyword evidence="1" id="KW-0812">Transmembrane</keyword>
<keyword evidence="1" id="KW-0472">Membrane</keyword>